<evidence type="ECO:0000256" key="1">
    <source>
        <dbReference type="SAM" id="MobiDB-lite"/>
    </source>
</evidence>
<dbReference type="EMBL" id="JADBJN010000002">
    <property type="protein sequence ID" value="KAG5676819.1"/>
    <property type="molecule type" value="Genomic_DNA"/>
</dbReference>
<proteinExistence type="predicted"/>
<dbReference type="Proteomes" id="UP001107558">
    <property type="component" value="Chromosome 2"/>
</dbReference>
<keyword evidence="3" id="KW-1185">Reference proteome</keyword>
<feature type="compositionally biased region" description="Polar residues" evidence="1">
    <location>
        <begin position="1"/>
        <end position="11"/>
    </location>
</feature>
<evidence type="ECO:0000313" key="2">
    <source>
        <dbReference type="EMBL" id="KAG5676819.1"/>
    </source>
</evidence>
<gene>
    <name evidence="2" type="ORF">PVAND_006626</name>
</gene>
<organism evidence="2 3">
    <name type="scientific">Polypedilum vanderplanki</name>
    <name type="common">Sleeping chironomid midge</name>
    <dbReference type="NCBI Taxonomy" id="319348"/>
    <lineage>
        <taxon>Eukaryota</taxon>
        <taxon>Metazoa</taxon>
        <taxon>Ecdysozoa</taxon>
        <taxon>Arthropoda</taxon>
        <taxon>Hexapoda</taxon>
        <taxon>Insecta</taxon>
        <taxon>Pterygota</taxon>
        <taxon>Neoptera</taxon>
        <taxon>Endopterygota</taxon>
        <taxon>Diptera</taxon>
        <taxon>Nematocera</taxon>
        <taxon>Chironomoidea</taxon>
        <taxon>Chironomidae</taxon>
        <taxon>Chironominae</taxon>
        <taxon>Polypedilum</taxon>
        <taxon>Polypedilum</taxon>
    </lineage>
</organism>
<dbReference type="AlphaFoldDB" id="A0A9J6C4S7"/>
<sequence>MSFNNINSYGQSKKRPLNRRRKMENNKNDKMTISSSHENCNCFISNTPGSSSRHFENTLKVLDKKRNLSRKTISLSSIREEPQSLLDLEFDIAERLRELRERNSISLNKLNEIANEDDDIIYFMSRDRNGSTNLKMKFVNSLSNLSTMIRNGINVINDNGK</sequence>
<reference evidence="2" key="1">
    <citation type="submission" date="2021-03" db="EMBL/GenBank/DDBJ databases">
        <title>Chromosome level genome of the anhydrobiotic midge Polypedilum vanderplanki.</title>
        <authorList>
            <person name="Yoshida Y."/>
            <person name="Kikawada T."/>
            <person name="Gusev O."/>
        </authorList>
    </citation>
    <scope>NUCLEOTIDE SEQUENCE</scope>
    <source>
        <strain evidence="2">NIAS01</strain>
        <tissue evidence="2">Whole body or cell culture</tissue>
    </source>
</reference>
<name>A0A9J6C4S7_POLVA</name>
<evidence type="ECO:0000313" key="3">
    <source>
        <dbReference type="Proteomes" id="UP001107558"/>
    </source>
</evidence>
<accession>A0A9J6C4S7</accession>
<feature type="compositionally biased region" description="Basic residues" evidence="1">
    <location>
        <begin position="12"/>
        <end position="22"/>
    </location>
</feature>
<protein>
    <submittedName>
        <fullName evidence="2">Uncharacterized protein</fullName>
    </submittedName>
</protein>
<comment type="caution">
    <text evidence="2">The sequence shown here is derived from an EMBL/GenBank/DDBJ whole genome shotgun (WGS) entry which is preliminary data.</text>
</comment>
<feature type="region of interest" description="Disordered" evidence="1">
    <location>
        <begin position="1"/>
        <end position="33"/>
    </location>
</feature>